<reference evidence="2" key="1">
    <citation type="journal article" date="2023" name="Nat. Plants">
        <title>Single-cell RNA sequencing provides a high-resolution roadmap for understanding the multicellular compartmentation of specialized metabolism.</title>
        <authorList>
            <person name="Sun S."/>
            <person name="Shen X."/>
            <person name="Li Y."/>
            <person name="Li Y."/>
            <person name="Wang S."/>
            <person name="Li R."/>
            <person name="Zhang H."/>
            <person name="Shen G."/>
            <person name="Guo B."/>
            <person name="Wei J."/>
            <person name="Xu J."/>
            <person name="St-Pierre B."/>
            <person name="Chen S."/>
            <person name="Sun C."/>
        </authorList>
    </citation>
    <scope>NUCLEOTIDE SEQUENCE [LARGE SCALE GENOMIC DNA]</scope>
</reference>
<dbReference type="EMBL" id="CM044706">
    <property type="protein sequence ID" value="KAI5658836.1"/>
    <property type="molecule type" value="Genomic_DNA"/>
</dbReference>
<keyword evidence="2" id="KW-1185">Reference proteome</keyword>
<protein>
    <submittedName>
        <fullName evidence="1">Uncharacterized protein</fullName>
    </submittedName>
</protein>
<evidence type="ECO:0000313" key="1">
    <source>
        <dbReference type="EMBL" id="KAI5658836.1"/>
    </source>
</evidence>
<comment type="caution">
    <text evidence="1">The sequence shown here is derived from an EMBL/GenBank/DDBJ whole genome shotgun (WGS) entry which is preliminary data.</text>
</comment>
<evidence type="ECO:0000313" key="2">
    <source>
        <dbReference type="Proteomes" id="UP001060085"/>
    </source>
</evidence>
<dbReference type="Proteomes" id="UP001060085">
    <property type="component" value="Linkage Group LG06"/>
</dbReference>
<proteinExistence type="predicted"/>
<gene>
    <name evidence="1" type="ORF">M9H77_27629</name>
</gene>
<organism evidence="1 2">
    <name type="scientific">Catharanthus roseus</name>
    <name type="common">Madagascar periwinkle</name>
    <name type="synonym">Vinca rosea</name>
    <dbReference type="NCBI Taxonomy" id="4058"/>
    <lineage>
        <taxon>Eukaryota</taxon>
        <taxon>Viridiplantae</taxon>
        <taxon>Streptophyta</taxon>
        <taxon>Embryophyta</taxon>
        <taxon>Tracheophyta</taxon>
        <taxon>Spermatophyta</taxon>
        <taxon>Magnoliopsida</taxon>
        <taxon>eudicotyledons</taxon>
        <taxon>Gunneridae</taxon>
        <taxon>Pentapetalae</taxon>
        <taxon>asterids</taxon>
        <taxon>lamiids</taxon>
        <taxon>Gentianales</taxon>
        <taxon>Apocynaceae</taxon>
        <taxon>Rauvolfioideae</taxon>
        <taxon>Vinceae</taxon>
        <taxon>Catharanthinae</taxon>
        <taxon>Catharanthus</taxon>
    </lineage>
</organism>
<name>A0ACC0AE26_CATRO</name>
<sequence length="151" mass="17591">MEKLQNNGSKDCDMRRKSSSRSCIKSQSKNKKVFEQVNCNREPETEVKKVSDQEDPKVTGNREIDEEMKKTRVSDEEEPKNLRLDEAEETEKKKKKRGFTLALSKEEIEEDILELMGSNPSISRRPTKRSKASQNRLRNFLPGIWMESLID</sequence>
<accession>A0ACC0AE26</accession>